<dbReference type="GO" id="GO:0006979">
    <property type="term" value="P:response to oxidative stress"/>
    <property type="evidence" value="ECO:0007669"/>
    <property type="project" value="UniProtKB-UniRule"/>
</dbReference>
<feature type="binding site" evidence="12">
    <location>
        <position position="252"/>
    </location>
    <ligand>
        <name>Ca(2+)</name>
        <dbReference type="ChEBI" id="CHEBI:29108"/>
        <label>2</label>
    </ligand>
</feature>
<dbReference type="PANTHER" id="PTHR31517:SF81">
    <property type="entry name" value="PEROXIDASE"/>
    <property type="match status" value="1"/>
</dbReference>
<keyword evidence="15" id="KW-0964">Secreted</keyword>
<comment type="function">
    <text evidence="15">Removal of H(2)O(2), oxidation of toxic reductants, biosynthesis and degradation of lignin, suberization, auxin catabolism, response to environmental stresses such as wounding, pathogen attack and oxidative stress.</text>
</comment>
<comment type="similarity">
    <text evidence="2">Belongs to the peroxidase family. Ascorbate peroxidase subfamily.</text>
</comment>
<organism evidence="17 18">
    <name type="scientific">Riccia fluitans</name>
    <dbReference type="NCBI Taxonomy" id="41844"/>
    <lineage>
        <taxon>Eukaryota</taxon>
        <taxon>Viridiplantae</taxon>
        <taxon>Streptophyta</taxon>
        <taxon>Embryophyta</taxon>
        <taxon>Marchantiophyta</taxon>
        <taxon>Marchantiopsida</taxon>
        <taxon>Marchantiidae</taxon>
        <taxon>Marchantiales</taxon>
        <taxon>Ricciaceae</taxon>
        <taxon>Riccia</taxon>
    </lineage>
</organism>
<feature type="binding site" evidence="12">
    <location>
        <position position="200"/>
    </location>
    <ligand>
        <name>Ca(2+)</name>
        <dbReference type="ChEBI" id="CHEBI:29108"/>
        <label>2</label>
    </ligand>
</feature>
<dbReference type="GO" id="GO:0020037">
    <property type="term" value="F:heme binding"/>
    <property type="evidence" value="ECO:0007669"/>
    <property type="project" value="UniProtKB-UniRule"/>
</dbReference>
<sequence length="329" mass="35146">MSRKLGSRGPGVCLSFALLILFVSQSSGVQGALDVNYYITKCPMVETVVRQWLVANVFTDPTGPAALIRLVFHDCAVNGCDGSVLLDSQPGIQSELDSDGNFGIRDIRFIDSIKAAVELVCPGVVSCTDILALAARDCVSLTGGPMITIPLGRKDGRRASNLAADRQLPPADISVPAFLSEFSRMGMSPKEAVAIIGAHTVGVGHCVNVLNRLYPQQDPTLSPMMAGQLITSCPTSNAQLLNNLTILANDLTNFVFDNQYFRDIQAGRGLFTIDSNLGLHPITAPIVNGFALNQADFFQTFSAAFVKMTATGVLLDGQGEVRTNCHRVN</sequence>
<dbReference type="GO" id="GO:0042744">
    <property type="term" value="P:hydrogen peroxide catabolic process"/>
    <property type="evidence" value="ECO:0007669"/>
    <property type="project" value="UniProtKB-KW"/>
</dbReference>
<evidence type="ECO:0000256" key="15">
    <source>
        <dbReference type="RuleBase" id="RU362060"/>
    </source>
</evidence>
<feature type="binding site" evidence="12">
    <location>
        <position position="83"/>
    </location>
    <ligand>
        <name>Ca(2+)</name>
        <dbReference type="ChEBI" id="CHEBI:29108"/>
        <label>1</label>
    </ligand>
</feature>
<dbReference type="EMBL" id="JBHFFA010000007">
    <property type="protein sequence ID" value="KAL2612380.1"/>
    <property type="molecule type" value="Genomic_DNA"/>
</dbReference>
<evidence type="ECO:0000256" key="3">
    <source>
        <dbReference type="ARBA" id="ARBA00012313"/>
    </source>
</evidence>
<keyword evidence="9 14" id="KW-1015">Disulfide bond</keyword>
<evidence type="ECO:0000259" key="16">
    <source>
        <dbReference type="PROSITE" id="PS50873"/>
    </source>
</evidence>
<keyword evidence="4 15" id="KW-0575">Peroxidase</keyword>
<feature type="binding site" evidence="11">
    <location>
        <position position="169"/>
    </location>
    <ligand>
        <name>substrate</name>
    </ligand>
</feature>
<keyword evidence="12 15" id="KW-0106">Calcium</keyword>
<evidence type="ECO:0000256" key="8">
    <source>
        <dbReference type="ARBA" id="ARBA00023004"/>
    </source>
</evidence>
<feature type="chain" id="PRO_5044528494" description="Peroxidase" evidence="15">
    <location>
        <begin position="29"/>
        <end position="329"/>
    </location>
</feature>
<dbReference type="AlphaFoldDB" id="A0ABD1XTU6"/>
<protein>
    <recommendedName>
        <fullName evidence="3 15">Peroxidase</fullName>
        <ecNumber evidence="3 15">1.11.1.7</ecNumber>
    </recommendedName>
</protein>
<evidence type="ECO:0000256" key="6">
    <source>
        <dbReference type="ARBA" id="ARBA00022723"/>
    </source>
</evidence>
<feature type="binding site" evidence="12">
    <location>
        <position position="79"/>
    </location>
    <ligand>
        <name>Ca(2+)</name>
        <dbReference type="ChEBI" id="CHEBI:29108"/>
        <label>1</label>
    </ligand>
</feature>
<feature type="binding site" evidence="12">
    <location>
        <position position="77"/>
    </location>
    <ligand>
        <name>Ca(2+)</name>
        <dbReference type="ChEBI" id="CHEBI:29108"/>
        <label>1</label>
    </ligand>
</feature>
<keyword evidence="15" id="KW-0376">Hydrogen peroxide</keyword>
<keyword evidence="5 15" id="KW-0349">Heme</keyword>
<feature type="binding site" evidence="12">
    <location>
        <position position="81"/>
    </location>
    <ligand>
        <name>Ca(2+)</name>
        <dbReference type="ChEBI" id="CHEBI:29108"/>
        <label>1</label>
    </ligand>
</feature>
<dbReference type="PANTHER" id="PTHR31517">
    <property type="match status" value="1"/>
</dbReference>
<gene>
    <name evidence="17" type="ORF">R1flu_024072</name>
</gene>
<dbReference type="Gene3D" id="1.10.520.10">
    <property type="match status" value="1"/>
</dbReference>
<evidence type="ECO:0000256" key="12">
    <source>
        <dbReference type="PIRSR" id="PIRSR600823-3"/>
    </source>
</evidence>
<feature type="disulfide bond" evidence="14">
    <location>
        <begin position="42"/>
        <end position="121"/>
    </location>
</feature>
<reference evidence="17 18" key="1">
    <citation type="submission" date="2024-09" db="EMBL/GenBank/DDBJ databases">
        <title>Chromosome-scale assembly of Riccia fluitans.</title>
        <authorList>
            <person name="Paukszto L."/>
            <person name="Sawicki J."/>
            <person name="Karawczyk K."/>
            <person name="Piernik-Szablinska J."/>
            <person name="Szczecinska M."/>
            <person name="Mazdziarz M."/>
        </authorList>
    </citation>
    <scope>NUCLEOTIDE SEQUENCE [LARGE SCALE GENOMIC DNA]</scope>
    <source>
        <strain evidence="17">Rf_01</strain>
        <tissue evidence="17">Aerial parts of the thallus</tissue>
    </source>
</reference>
<comment type="caution">
    <text evidence="17">The sequence shown here is derived from an EMBL/GenBank/DDBJ whole genome shotgun (WGS) entry which is preliminary data.</text>
</comment>
<dbReference type="PRINTS" id="PR00461">
    <property type="entry name" value="PLPEROXIDASE"/>
</dbReference>
<feature type="domain" description="Plant heme peroxidase family profile" evidence="16">
    <location>
        <begin position="32"/>
        <end position="329"/>
    </location>
</feature>
<accession>A0ABD1XTU6</accession>
<dbReference type="GO" id="GO:0005576">
    <property type="term" value="C:extracellular region"/>
    <property type="evidence" value="ECO:0007669"/>
    <property type="project" value="UniProtKB-SubCell"/>
</dbReference>
<dbReference type="GO" id="GO:0140825">
    <property type="term" value="F:lactoperoxidase activity"/>
    <property type="evidence" value="ECO:0007669"/>
    <property type="project" value="UniProtKB-EC"/>
</dbReference>
<dbReference type="EC" id="1.11.1.7" evidence="3 15"/>
<comment type="subcellular location">
    <subcellularLocation>
        <location evidence="15">Secreted</location>
    </subcellularLocation>
</comment>
<keyword evidence="15" id="KW-0560">Oxidoreductase</keyword>
<feature type="binding site" evidence="12">
    <location>
        <position position="257"/>
    </location>
    <ligand>
        <name>Ca(2+)</name>
        <dbReference type="ChEBI" id="CHEBI:29108"/>
        <label>2</label>
    </ligand>
</feature>
<feature type="disulfide bond" evidence="14">
    <location>
        <begin position="75"/>
        <end position="80"/>
    </location>
</feature>
<keyword evidence="7 15" id="KW-0732">Signal</keyword>
<evidence type="ECO:0000256" key="9">
    <source>
        <dbReference type="ARBA" id="ARBA00023157"/>
    </source>
</evidence>
<evidence type="ECO:0000256" key="11">
    <source>
        <dbReference type="PIRSR" id="PIRSR600823-2"/>
    </source>
</evidence>
<dbReference type="InterPro" id="IPR010255">
    <property type="entry name" value="Haem_peroxidase_sf"/>
</dbReference>
<comment type="similarity">
    <text evidence="15">Belongs to the peroxidase family. Classical plant (class III) peroxidase subfamily.</text>
</comment>
<name>A0ABD1XTU6_9MARC</name>
<keyword evidence="8 12" id="KW-0408">Iron</keyword>
<dbReference type="GO" id="GO:0046872">
    <property type="term" value="F:metal ion binding"/>
    <property type="evidence" value="ECO:0007669"/>
    <property type="project" value="UniProtKB-UniRule"/>
</dbReference>
<dbReference type="CDD" id="cd00693">
    <property type="entry name" value="secretory_peroxidase"/>
    <property type="match status" value="1"/>
</dbReference>
<evidence type="ECO:0000256" key="5">
    <source>
        <dbReference type="ARBA" id="ARBA00022617"/>
    </source>
</evidence>
<evidence type="ECO:0000256" key="14">
    <source>
        <dbReference type="PIRSR" id="PIRSR600823-5"/>
    </source>
</evidence>
<comment type="cofactor">
    <cofactor evidence="12 15">
        <name>heme b</name>
        <dbReference type="ChEBI" id="CHEBI:60344"/>
    </cofactor>
    <text evidence="12 15">Binds 1 heme b (iron(II)-protoporphyrin IX) group per subunit.</text>
</comment>
<dbReference type="InterPro" id="IPR033905">
    <property type="entry name" value="Secretory_peroxidase"/>
</dbReference>
<dbReference type="Proteomes" id="UP001605036">
    <property type="component" value="Unassembled WGS sequence"/>
</dbReference>
<dbReference type="PRINTS" id="PR00458">
    <property type="entry name" value="PEROXIDASE"/>
</dbReference>
<dbReference type="Gene3D" id="1.10.420.10">
    <property type="entry name" value="Peroxidase, domain 2"/>
    <property type="match status" value="1"/>
</dbReference>
<comment type="catalytic activity">
    <reaction evidence="1 15">
        <text>2 a phenolic donor + H2O2 = 2 a phenolic radical donor + 2 H2O</text>
        <dbReference type="Rhea" id="RHEA:56136"/>
        <dbReference type="ChEBI" id="CHEBI:15377"/>
        <dbReference type="ChEBI" id="CHEBI:16240"/>
        <dbReference type="ChEBI" id="CHEBI:139520"/>
        <dbReference type="ChEBI" id="CHEBI:139521"/>
        <dbReference type="EC" id="1.11.1.7"/>
    </reaction>
</comment>
<comment type="cofactor">
    <cofactor evidence="12 15">
        <name>Ca(2+)</name>
        <dbReference type="ChEBI" id="CHEBI:29108"/>
    </cofactor>
    <text evidence="12 15">Binds 2 calcium ions per subunit.</text>
</comment>
<feature type="disulfide bond" evidence="14">
    <location>
        <begin position="127"/>
        <end position="325"/>
    </location>
</feature>
<feature type="binding site" evidence="12">
    <location>
        <position position="74"/>
    </location>
    <ligand>
        <name>Ca(2+)</name>
        <dbReference type="ChEBI" id="CHEBI:29108"/>
        <label>1</label>
    </ligand>
</feature>
<dbReference type="PROSITE" id="PS50873">
    <property type="entry name" value="PEROXIDASE_4"/>
    <property type="match status" value="1"/>
</dbReference>
<dbReference type="SUPFAM" id="SSF48113">
    <property type="entry name" value="Heme-dependent peroxidases"/>
    <property type="match status" value="1"/>
</dbReference>
<evidence type="ECO:0000256" key="10">
    <source>
        <dbReference type="PIRSR" id="PIRSR600823-1"/>
    </source>
</evidence>
<keyword evidence="6 12" id="KW-0479">Metal-binding</keyword>
<feature type="disulfide bond" evidence="14">
    <location>
        <begin position="206"/>
        <end position="233"/>
    </location>
</feature>
<evidence type="ECO:0000256" key="1">
    <source>
        <dbReference type="ARBA" id="ARBA00000189"/>
    </source>
</evidence>
<evidence type="ECO:0000256" key="4">
    <source>
        <dbReference type="ARBA" id="ARBA00022559"/>
    </source>
</evidence>
<feature type="site" description="Transition state stabilizer" evidence="13">
    <location>
        <position position="69"/>
    </location>
</feature>
<dbReference type="FunFam" id="1.10.420.10:FF:000007">
    <property type="entry name" value="Peroxidase"/>
    <property type="match status" value="1"/>
</dbReference>
<feature type="active site" description="Proton acceptor" evidence="10">
    <location>
        <position position="73"/>
    </location>
</feature>
<dbReference type="InterPro" id="IPR000823">
    <property type="entry name" value="Peroxidase_pln"/>
</dbReference>
<evidence type="ECO:0000256" key="7">
    <source>
        <dbReference type="ARBA" id="ARBA00022729"/>
    </source>
</evidence>
<proteinExistence type="inferred from homology"/>
<dbReference type="InterPro" id="IPR019793">
    <property type="entry name" value="Peroxidases_heam-ligand_BS"/>
</dbReference>
<dbReference type="Pfam" id="PF00141">
    <property type="entry name" value="peroxidase"/>
    <property type="match status" value="1"/>
</dbReference>
<evidence type="ECO:0000256" key="2">
    <source>
        <dbReference type="ARBA" id="ARBA00006873"/>
    </source>
</evidence>
<dbReference type="InterPro" id="IPR002016">
    <property type="entry name" value="Haem_peroxidase"/>
</dbReference>
<evidence type="ECO:0000313" key="17">
    <source>
        <dbReference type="EMBL" id="KAL2612380.1"/>
    </source>
</evidence>
<feature type="binding site" evidence="12">
    <location>
        <position position="95"/>
    </location>
    <ligand>
        <name>Ca(2+)</name>
        <dbReference type="ChEBI" id="CHEBI:29108"/>
        <label>1</label>
    </ligand>
</feature>
<keyword evidence="18" id="KW-1185">Reference proteome</keyword>
<dbReference type="PROSITE" id="PS00435">
    <property type="entry name" value="PEROXIDASE_1"/>
    <property type="match status" value="1"/>
</dbReference>
<evidence type="ECO:0000313" key="18">
    <source>
        <dbReference type="Proteomes" id="UP001605036"/>
    </source>
</evidence>
<feature type="signal peptide" evidence="15">
    <location>
        <begin position="1"/>
        <end position="28"/>
    </location>
</feature>
<feature type="binding site" description="axial binding residue" evidence="12">
    <location>
        <position position="199"/>
    </location>
    <ligand>
        <name>heme b</name>
        <dbReference type="ChEBI" id="CHEBI:60344"/>
    </ligand>
    <ligandPart>
        <name>Fe</name>
        <dbReference type="ChEBI" id="CHEBI:18248"/>
    </ligandPart>
</feature>
<evidence type="ECO:0000256" key="13">
    <source>
        <dbReference type="PIRSR" id="PIRSR600823-4"/>
    </source>
</evidence>